<evidence type="ECO:0008006" key="3">
    <source>
        <dbReference type="Google" id="ProtNLM"/>
    </source>
</evidence>
<name>A0ABU9SJM8_9BURK</name>
<proteinExistence type="predicted"/>
<dbReference type="RefSeq" id="WP_406953669.1">
    <property type="nucleotide sequence ID" value="NZ_JAYMRW010000015.1"/>
</dbReference>
<evidence type="ECO:0000313" key="2">
    <source>
        <dbReference type="Proteomes" id="UP001390669"/>
    </source>
</evidence>
<protein>
    <recommendedName>
        <fullName evidence="3">Heme-binding protein</fullName>
    </recommendedName>
</protein>
<comment type="caution">
    <text evidence="1">The sequence shown here is derived from an EMBL/GenBank/DDBJ whole genome shotgun (WGS) entry which is preliminary data.</text>
</comment>
<sequence length="98" mass="10709">MNDSDARRIRQAAFDRLTAGSGHVLALARDALGEVAHDTIAFAKVEGAHLVVISDGECWTVALLKGRQVVDVAFERDRWGNVHRGPLAHQDDEHGGER</sequence>
<reference evidence="1 2" key="1">
    <citation type="submission" date="2024-01" db="EMBL/GenBank/DDBJ databases">
        <title>The diversity of rhizobia nodulating Mimosa spp. in eleven states of Brazil covering several biomes is determined by host plant, location, and edaphic factors.</title>
        <authorList>
            <person name="Rouws L."/>
            <person name="Barauna A."/>
            <person name="Beukes C."/>
            <person name="De Faria S.M."/>
            <person name="Gross E."/>
            <person name="Dos Reis Junior F.B."/>
            <person name="Simon M."/>
            <person name="Maluk M."/>
            <person name="Odee D.W."/>
            <person name="Kenicer G."/>
            <person name="Young J.P.W."/>
            <person name="Reis V.M."/>
            <person name="Zilli J."/>
            <person name="James E.K."/>
        </authorList>
    </citation>
    <scope>NUCLEOTIDE SEQUENCE [LARGE SCALE GENOMIC DNA]</scope>
    <source>
        <strain evidence="1 2">JPY164</strain>
    </source>
</reference>
<dbReference type="Proteomes" id="UP001390669">
    <property type="component" value="Unassembled WGS sequence"/>
</dbReference>
<organism evidence="1 2">
    <name type="scientific">Paraburkholderia guartelaensis</name>
    <dbReference type="NCBI Taxonomy" id="2546446"/>
    <lineage>
        <taxon>Bacteria</taxon>
        <taxon>Pseudomonadati</taxon>
        <taxon>Pseudomonadota</taxon>
        <taxon>Betaproteobacteria</taxon>
        <taxon>Burkholderiales</taxon>
        <taxon>Burkholderiaceae</taxon>
        <taxon>Paraburkholderia</taxon>
    </lineage>
</organism>
<evidence type="ECO:0000313" key="1">
    <source>
        <dbReference type="EMBL" id="MEM5451532.1"/>
    </source>
</evidence>
<dbReference type="EMBL" id="JAYMRW010000015">
    <property type="protein sequence ID" value="MEM5451532.1"/>
    <property type="molecule type" value="Genomic_DNA"/>
</dbReference>
<keyword evidence="2" id="KW-1185">Reference proteome</keyword>
<gene>
    <name evidence="1" type="ORF">VSR33_29070</name>
</gene>
<accession>A0ABU9SJM8</accession>